<dbReference type="SUPFAM" id="SSF54695">
    <property type="entry name" value="POZ domain"/>
    <property type="match status" value="1"/>
</dbReference>
<dbReference type="GO" id="GO:0016567">
    <property type="term" value="P:protein ubiquitination"/>
    <property type="evidence" value="ECO:0007669"/>
    <property type="project" value="InterPro"/>
</dbReference>
<dbReference type="PANTHER" id="PTHR26379">
    <property type="entry name" value="BTB/POZ AND MATH DOMAIN-CONTAINING PROTEIN 1"/>
    <property type="match status" value="1"/>
</dbReference>
<dbReference type="PROSITE" id="PS50097">
    <property type="entry name" value="BTB"/>
    <property type="match status" value="1"/>
</dbReference>
<evidence type="ECO:0000313" key="3">
    <source>
        <dbReference type="EMBL" id="BAN21610.1"/>
    </source>
</evidence>
<dbReference type="InterPro" id="IPR045005">
    <property type="entry name" value="BPM1-6"/>
</dbReference>
<reference evidence="3" key="1">
    <citation type="journal article" date="2013" name="PLoS ONE">
        <title>Gene expression in gut symbiotic organ of stinkbug affected by extracellular bacterial symbiont.</title>
        <authorList>
            <person name="Futahashi R."/>
            <person name="Tanaka K."/>
            <person name="Tanahashi M."/>
            <person name="Nikoh N."/>
            <person name="Kikuchi Y."/>
            <person name="Lee B.L."/>
            <person name="Fukatsu T."/>
        </authorList>
    </citation>
    <scope>NUCLEOTIDE SEQUENCE</scope>
    <source>
        <tissue evidence="3">Midgut</tissue>
    </source>
</reference>
<accession>R4WL88</accession>
<evidence type="ECO:0000259" key="1">
    <source>
        <dbReference type="PROSITE" id="PS50097"/>
    </source>
</evidence>
<sequence length="187" mass="20608">MALSKLQFSYIWTINNFSNLPSKVGNEVKSETAYATGNLKGNWFINLYPGGDDKESEGYLSLFLYSSLEVTIKTKFSIINNKGKSVNEVDIGSHHFIIDEGYGTSKFIKRQTLLDQKGTLLPGDKLTILVQFTDDSKEDDSIVPSDLAVSKVTADYGNLLKNSKFSDLTIVAGGVEFPAHRAILASR</sequence>
<dbReference type="Pfam" id="PF22486">
    <property type="entry name" value="MATH_2"/>
    <property type="match status" value="1"/>
</dbReference>
<dbReference type="AlphaFoldDB" id="R4WL88"/>
<dbReference type="InterPro" id="IPR002083">
    <property type="entry name" value="MATH/TRAF_dom"/>
</dbReference>
<dbReference type="InterPro" id="IPR000210">
    <property type="entry name" value="BTB/POZ_dom"/>
</dbReference>
<dbReference type="SUPFAM" id="SSF49599">
    <property type="entry name" value="TRAF domain-like"/>
    <property type="match status" value="1"/>
</dbReference>
<name>R4WL88_RIPPE</name>
<protein>
    <submittedName>
        <fullName evidence="3">Speckle-type poz protein</fullName>
    </submittedName>
</protein>
<dbReference type="Gene3D" id="2.60.210.10">
    <property type="entry name" value="Apoptosis, Tumor Necrosis Factor Receptor Associated Protein 2, Chain A"/>
    <property type="match status" value="1"/>
</dbReference>
<proteinExistence type="evidence at transcript level"/>
<feature type="domain" description="MATH" evidence="2">
    <location>
        <begin position="7"/>
        <end position="132"/>
    </location>
</feature>
<feature type="domain" description="BTB" evidence="1">
    <location>
        <begin position="166"/>
        <end position="187"/>
    </location>
</feature>
<dbReference type="EMBL" id="AK418448">
    <property type="protein sequence ID" value="BAN21610.1"/>
    <property type="molecule type" value="mRNA"/>
</dbReference>
<dbReference type="InterPro" id="IPR011333">
    <property type="entry name" value="SKP1/BTB/POZ_sf"/>
</dbReference>
<dbReference type="Gene3D" id="3.30.710.10">
    <property type="entry name" value="Potassium Channel Kv1.1, Chain A"/>
    <property type="match status" value="1"/>
</dbReference>
<evidence type="ECO:0000259" key="2">
    <source>
        <dbReference type="PROSITE" id="PS50144"/>
    </source>
</evidence>
<dbReference type="Pfam" id="PF00651">
    <property type="entry name" value="BTB"/>
    <property type="match status" value="1"/>
</dbReference>
<dbReference type="PANTHER" id="PTHR26379:SF316">
    <property type="entry name" value="MATH DOMAIN-CONTAINING PROTEIN"/>
    <property type="match status" value="1"/>
</dbReference>
<feature type="non-terminal residue" evidence="3">
    <location>
        <position position="187"/>
    </location>
</feature>
<dbReference type="PROSITE" id="PS50144">
    <property type="entry name" value="MATH"/>
    <property type="match status" value="1"/>
</dbReference>
<dbReference type="InterPro" id="IPR008974">
    <property type="entry name" value="TRAF-like"/>
</dbReference>
<organism evidence="3">
    <name type="scientific">Riptortus pedestris</name>
    <name type="common">Bean bug</name>
    <dbReference type="NCBI Taxonomy" id="329032"/>
    <lineage>
        <taxon>Eukaryota</taxon>
        <taxon>Metazoa</taxon>
        <taxon>Ecdysozoa</taxon>
        <taxon>Arthropoda</taxon>
        <taxon>Hexapoda</taxon>
        <taxon>Insecta</taxon>
        <taxon>Pterygota</taxon>
        <taxon>Neoptera</taxon>
        <taxon>Paraneoptera</taxon>
        <taxon>Hemiptera</taxon>
        <taxon>Heteroptera</taxon>
        <taxon>Panheteroptera</taxon>
        <taxon>Pentatomomorpha</taxon>
        <taxon>Coreoidea</taxon>
        <taxon>Alydidae</taxon>
        <taxon>Riptortus</taxon>
    </lineage>
</organism>